<dbReference type="InterPro" id="IPR050848">
    <property type="entry name" value="Homeobox_TF"/>
</dbReference>
<comment type="subcellular location">
    <subcellularLocation>
        <location evidence="1 5 6">Nucleus</location>
    </subcellularLocation>
</comment>
<dbReference type="InterPro" id="IPR009057">
    <property type="entry name" value="Homeodomain-like_sf"/>
</dbReference>
<proteinExistence type="predicted"/>
<dbReference type="PROSITE" id="PS00027">
    <property type="entry name" value="HOMEOBOX_1"/>
    <property type="match status" value="1"/>
</dbReference>
<dbReference type="InterPro" id="IPR017970">
    <property type="entry name" value="Homeobox_CS"/>
</dbReference>
<dbReference type="GO" id="GO:0003677">
    <property type="term" value="F:DNA binding"/>
    <property type="evidence" value="ECO:0007669"/>
    <property type="project" value="UniProtKB-UniRule"/>
</dbReference>
<gene>
    <name evidence="9" type="ORF">ABMA28_001516</name>
</gene>
<name>A0ABD0T279_LOXSC</name>
<dbReference type="EMBL" id="JBEDNZ010000011">
    <property type="protein sequence ID" value="KAL0832019.1"/>
    <property type="molecule type" value="Genomic_DNA"/>
</dbReference>
<feature type="compositionally biased region" description="Polar residues" evidence="7">
    <location>
        <begin position="82"/>
        <end position="98"/>
    </location>
</feature>
<dbReference type="GO" id="GO:0005634">
    <property type="term" value="C:nucleus"/>
    <property type="evidence" value="ECO:0007669"/>
    <property type="project" value="UniProtKB-SubCell"/>
</dbReference>
<keyword evidence="2 5" id="KW-0238">DNA-binding</keyword>
<evidence type="ECO:0000259" key="8">
    <source>
        <dbReference type="PROSITE" id="PS50071"/>
    </source>
</evidence>
<sequence length="309" mass="34550">MAYCIFECDFTGGLPDIFRKDLSGYQFIPSALTTNYSRCTHNQPLNMNSLCNISALPNPFREGATDADWDAFLDGLARPAQDPSTPVNALASQPSTSPVEPEGGKIRPPKRHYAHITFVPSADGLKPVVSRKRRRTAFTTEQVTALEEVFKHKPYVTREERSVLVQRLAVGDQAIKVWFQNRRLKQKKEIEEELEAHIFPEHNMFAHTELLLHQVDKNGCVALNDRSVGELVSAIDAFLPKDLDLGKLVRDSESSVENESSSSSDGIHEPISPPEVGSSELCCAQDRWHGEVIDPKQSLQHLLDVHRSL</sequence>
<evidence type="ECO:0000256" key="7">
    <source>
        <dbReference type="SAM" id="MobiDB-lite"/>
    </source>
</evidence>
<dbReference type="PANTHER" id="PTHR24333:SF5">
    <property type="entry name" value="VENT HOMEOBOX"/>
    <property type="match status" value="1"/>
</dbReference>
<dbReference type="AlphaFoldDB" id="A0ABD0T279"/>
<feature type="compositionally biased region" description="Low complexity" evidence="7">
    <location>
        <begin position="255"/>
        <end position="264"/>
    </location>
</feature>
<dbReference type="Pfam" id="PF00046">
    <property type="entry name" value="Homeodomain"/>
    <property type="match status" value="1"/>
</dbReference>
<dbReference type="InterPro" id="IPR001356">
    <property type="entry name" value="HD"/>
</dbReference>
<organism evidence="9 10">
    <name type="scientific">Loxostege sticticalis</name>
    <name type="common">Beet webworm moth</name>
    <dbReference type="NCBI Taxonomy" id="481309"/>
    <lineage>
        <taxon>Eukaryota</taxon>
        <taxon>Metazoa</taxon>
        <taxon>Ecdysozoa</taxon>
        <taxon>Arthropoda</taxon>
        <taxon>Hexapoda</taxon>
        <taxon>Insecta</taxon>
        <taxon>Pterygota</taxon>
        <taxon>Neoptera</taxon>
        <taxon>Endopterygota</taxon>
        <taxon>Lepidoptera</taxon>
        <taxon>Glossata</taxon>
        <taxon>Ditrysia</taxon>
        <taxon>Pyraloidea</taxon>
        <taxon>Crambidae</taxon>
        <taxon>Pyraustinae</taxon>
        <taxon>Loxostege</taxon>
    </lineage>
</organism>
<evidence type="ECO:0000256" key="4">
    <source>
        <dbReference type="ARBA" id="ARBA00023242"/>
    </source>
</evidence>
<keyword evidence="3 5" id="KW-0371">Homeobox</keyword>
<feature type="domain" description="Homeobox" evidence="8">
    <location>
        <begin position="129"/>
        <end position="189"/>
    </location>
</feature>
<reference evidence="9 10" key="1">
    <citation type="submission" date="2024-06" db="EMBL/GenBank/DDBJ databases">
        <title>A chromosome-level genome assembly of beet webworm, Loxostege sticticalis.</title>
        <authorList>
            <person name="Zhang Y."/>
        </authorList>
    </citation>
    <scope>NUCLEOTIDE SEQUENCE [LARGE SCALE GENOMIC DNA]</scope>
    <source>
        <strain evidence="9">AQ028</strain>
        <tissue evidence="9">Male pupae</tissue>
    </source>
</reference>
<evidence type="ECO:0000256" key="3">
    <source>
        <dbReference type="ARBA" id="ARBA00023155"/>
    </source>
</evidence>
<dbReference type="Gene3D" id="1.10.10.60">
    <property type="entry name" value="Homeodomain-like"/>
    <property type="match status" value="1"/>
</dbReference>
<accession>A0ABD0T279</accession>
<dbReference type="PANTHER" id="PTHR24333">
    <property type="entry name" value="HOMEO BOX HB9 LIKE A-RELATED"/>
    <property type="match status" value="1"/>
</dbReference>
<dbReference type="CDD" id="cd00086">
    <property type="entry name" value="homeodomain"/>
    <property type="match status" value="1"/>
</dbReference>
<dbReference type="SUPFAM" id="SSF46689">
    <property type="entry name" value="Homeodomain-like"/>
    <property type="match status" value="1"/>
</dbReference>
<evidence type="ECO:0000256" key="5">
    <source>
        <dbReference type="PROSITE-ProRule" id="PRU00108"/>
    </source>
</evidence>
<feature type="region of interest" description="Disordered" evidence="7">
    <location>
        <begin position="81"/>
        <end position="107"/>
    </location>
</feature>
<evidence type="ECO:0000256" key="2">
    <source>
        <dbReference type="ARBA" id="ARBA00023125"/>
    </source>
</evidence>
<comment type="caution">
    <text evidence="9">The sequence shown here is derived from an EMBL/GenBank/DDBJ whole genome shotgun (WGS) entry which is preliminary data.</text>
</comment>
<evidence type="ECO:0000313" key="9">
    <source>
        <dbReference type="EMBL" id="KAL0832019.1"/>
    </source>
</evidence>
<evidence type="ECO:0000256" key="1">
    <source>
        <dbReference type="ARBA" id="ARBA00004123"/>
    </source>
</evidence>
<keyword evidence="4 5" id="KW-0539">Nucleus</keyword>
<dbReference type="PROSITE" id="PS50071">
    <property type="entry name" value="HOMEOBOX_2"/>
    <property type="match status" value="1"/>
</dbReference>
<feature type="region of interest" description="Disordered" evidence="7">
    <location>
        <begin position="251"/>
        <end position="277"/>
    </location>
</feature>
<feature type="DNA-binding region" description="Homeobox" evidence="5">
    <location>
        <begin position="131"/>
        <end position="190"/>
    </location>
</feature>
<evidence type="ECO:0000313" key="10">
    <source>
        <dbReference type="Proteomes" id="UP001549921"/>
    </source>
</evidence>
<dbReference type="Proteomes" id="UP001549921">
    <property type="component" value="Unassembled WGS sequence"/>
</dbReference>
<dbReference type="SMART" id="SM00389">
    <property type="entry name" value="HOX"/>
    <property type="match status" value="1"/>
</dbReference>
<protein>
    <recommendedName>
        <fullName evidence="8">Homeobox domain-containing protein</fullName>
    </recommendedName>
</protein>
<evidence type="ECO:0000256" key="6">
    <source>
        <dbReference type="RuleBase" id="RU000682"/>
    </source>
</evidence>